<reference evidence="3 4" key="1">
    <citation type="journal article" date="2024" name="BMC Genomics">
        <title>De novo assembly and annotation of Popillia japonica's genome with initial clues to its potential as an invasive pest.</title>
        <authorList>
            <person name="Cucini C."/>
            <person name="Boschi S."/>
            <person name="Funari R."/>
            <person name="Cardaioli E."/>
            <person name="Iannotti N."/>
            <person name="Marturano G."/>
            <person name="Paoli F."/>
            <person name="Bruttini M."/>
            <person name="Carapelli A."/>
            <person name="Frati F."/>
            <person name="Nardi F."/>
        </authorList>
    </citation>
    <scope>NUCLEOTIDE SEQUENCE [LARGE SCALE GENOMIC DNA]</scope>
    <source>
        <strain evidence="3">DMR45628</strain>
    </source>
</reference>
<feature type="compositionally biased region" description="Polar residues" evidence="1">
    <location>
        <begin position="41"/>
        <end position="55"/>
    </location>
</feature>
<keyword evidence="4" id="KW-1185">Reference proteome</keyword>
<name>A0AAW1L7B3_POPJA</name>
<comment type="caution">
    <text evidence="3">The sequence shown here is derived from an EMBL/GenBank/DDBJ whole genome shotgun (WGS) entry which is preliminary data.</text>
</comment>
<dbReference type="EMBL" id="JASPKY010000156">
    <property type="protein sequence ID" value="KAK9729854.1"/>
    <property type="molecule type" value="Genomic_DNA"/>
</dbReference>
<evidence type="ECO:0008006" key="5">
    <source>
        <dbReference type="Google" id="ProtNLM"/>
    </source>
</evidence>
<accession>A0AAW1L7B3</accession>
<gene>
    <name evidence="3" type="ORF">QE152_g15654</name>
</gene>
<feature type="chain" id="PRO_5043329364" description="Secreted protein" evidence="2">
    <location>
        <begin position="25"/>
        <end position="77"/>
    </location>
</feature>
<dbReference type="AlphaFoldDB" id="A0AAW1L7B3"/>
<keyword evidence="2" id="KW-0732">Signal</keyword>
<evidence type="ECO:0000313" key="3">
    <source>
        <dbReference type="EMBL" id="KAK9729854.1"/>
    </source>
</evidence>
<sequence>MRGAGWYLLVVLAVGANCAQKASPRLPRTSAGQFAAAAAAQNKTSSQLRNAGHNKTVTTTPTTIGPPPGRGASSRSR</sequence>
<evidence type="ECO:0000313" key="4">
    <source>
        <dbReference type="Proteomes" id="UP001458880"/>
    </source>
</evidence>
<proteinExistence type="predicted"/>
<organism evidence="3 4">
    <name type="scientific">Popillia japonica</name>
    <name type="common">Japanese beetle</name>
    <dbReference type="NCBI Taxonomy" id="7064"/>
    <lineage>
        <taxon>Eukaryota</taxon>
        <taxon>Metazoa</taxon>
        <taxon>Ecdysozoa</taxon>
        <taxon>Arthropoda</taxon>
        <taxon>Hexapoda</taxon>
        <taxon>Insecta</taxon>
        <taxon>Pterygota</taxon>
        <taxon>Neoptera</taxon>
        <taxon>Endopterygota</taxon>
        <taxon>Coleoptera</taxon>
        <taxon>Polyphaga</taxon>
        <taxon>Scarabaeiformia</taxon>
        <taxon>Scarabaeidae</taxon>
        <taxon>Rutelinae</taxon>
        <taxon>Popillia</taxon>
    </lineage>
</organism>
<feature type="signal peptide" evidence="2">
    <location>
        <begin position="1"/>
        <end position="24"/>
    </location>
</feature>
<protein>
    <recommendedName>
        <fullName evidence="5">Secreted protein</fullName>
    </recommendedName>
</protein>
<dbReference type="Proteomes" id="UP001458880">
    <property type="component" value="Unassembled WGS sequence"/>
</dbReference>
<evidence type="ECO:0000256" key="1">
    <source>
        <dbReference type="SAM" id="MobiDB-lite"/>
    </source>
</evidence>
<evidence type="ECO:0000256" key="2">
    <source>
        <dbReference type="SAM" id="SignalP"/>
    </source>
</evidence>
<feature type="region of interest" description="Disordered" evidence="1">
    <location>
        <begin position="41"/>
        <end position="77"/>
    </location>
</feature>